<evidence type="ECO:0000313" key="3">
    <source>
        <dbReference type="EMBL" id="KAF2896400.1"/>
    </source>
</evidence>
<comment type="caution">
    <text evidence="3">The sequence shown here is derived from an EMBL/GenBank/DDBJ whole genome shotgun (WGS) entry which is preliminary data.</text>
</comment>
<evidence type="ECO:0000313" key="4">
    <source>
        <dbReference type="Proteomes" id="UP000801492"/>
    </source>
</evidence>
<keyword evidence="2" id="KW-0732">Signal</keyword>
<feature type="compositionally biased region" description="Basic and acidic residues" evidence="1">
    <location>
        <begin position="180"/>
        <end position="197"/>
    </location>
</feature>
<dbReference type="EMBL" id="VTPC01005147">
    <property type="protein sequence ID" value="KAF2896400.1"/>
    <property type="molecule type" value="Genomic_DNA"/>
</dbReference>
<feature type="region of interest" description="Disordered" evidence="1">
    <location>
        <begin position="61"/>
        <end position="107"/>
    </location>
</feature>
<reference evidence="3" key="1">
    <citation type="submission" date="2019-08" db="EMBL/GenBank/DDBJ databases">
        <title>The genome of the North American firefly Photinus pyralis.</title>
        <authorList>
            <consortium name="Photinus pyralis genome working group"/>
            <person name="Fallon T.R."/>
            <person name="Sander Lower S.E."/>
            <person name="Weng J.-K."/>
        </authorList>
    </citation>
    <scope>NUCLEOTIDE SEQUENCE</scope>
    <source>
        <strain evidence="3">TRF0915ILg1</strain>
        <tissue evidence="3">Whole body</tissue>
    </source>
</reference>
<proteinExistence type="predicted"/>
<feature type="region of interest" description="Disordered" evidence="1">
    <location>
        <begin position="134"/>
        <end position="209"/>
    </location>
</feature>
<evidence type="ECO:0000256" key="2">
    <source>
        <dbReference type="SAM" id="SignalP"/>
    </source>
</evidence>
<dbReference type="Proteomes" id="UP000801492">
    <property type="component" value="Unassembled WGS sequence"/>
</dbReference>
<feature type="compositionally biased region" description="Basic residues" evidence="1">
    <location>
        <begin position="92"/>
        <end position="107"/>
    </location>
</feature>
<sequence length="320" mass="36770">MKIALFVLCCMLDILTQNVYAVKKKNVPKAATDTEAEENDQNKSTYLEDLLYKALDSSEDSSVSLINKNRPTKPVVPKKKVKQNKASSNKANPKKNGKASTKHKKYRKVLEQISYPNSMEKDIQKRLKREVLKKIGTKDKRASDMERESGESSDSHDKNIEVAGRLGKMKYNTGRKKSQHERNSNDQDVHTELKGSTEEETLEEDVGLGRRSATEKRRFEDIYRYENEPLKNMLLWLVMNSQNPTVKNAIKASKTSVDKYVKHTVDKAGIQAALRYTDYTSVRFDKDRIIMYCGGQMFVYNTMKDSKICFNGQIYEVRLI</sequence>
<accession>A0A8K0G9B9</accession>
<protein>
    <submittedName>
        <fullName evidence="3">Uncharacterized protein</fullName>
    </submittedName>
</protein>
<feature type="chain" id="PRO_5035444198" evidence="2">
    <location>
        <begin position="22"/>
        <end position="320"/>
    </location>
</feature>
<feature type="compositionally biased region" description="Basic and acidic residues" evidence="1">
    <location>
        <begin position="134"/>
        <end position="160"/>
    </location>
</feature>
<organism evidence="3 4">
    <name type="scientific">Ignelater luminosus</name>
    <name type="common">Cucubano</name>
    <name type="synonym">Pyrophorus luminosus</name>
    <dbReference type="NCBI Taxonomy" id="2038154"/>
    <lineage>
        <taxon>Eukaryota</taxon>
        <taxon>Metazoa</taxon>
        <taxon>Ecdysozoa</taxon>
        <taxon>Arthropoda</taxon>
        <taxon>Hexapoda</taxon>
        <taxon>Insecta</taxon>
        <taxon>Pterygota</taxon>
        <taxon>Neoptera</taxon>
        <taxon>Endopterygota</taxon>
        <taxon>Coleoptera</taxon>
        <taxon>Polyphaga</taxon>
        <taxon>Elateriformia</taxon>
        <taxon>Elateroidea</taxon>
        <taxon>Elateridae</taxon>
        <taxon>Agrypninae</taxon>
        <taxon>Pyrophorini</taxon>
        <taxon>Ignelater</taxon>
    </lineage>
</organism>
<keyword evidence="4" id="KW-1185">Reference proteome</keyword>
<feature type="signal peptide" evidence="2">
    <location>
        <begin position="1"/>
        <end position="21"/>
    </location>
</feature>
<evidence type="ECO:0000256" key="1">
    <source>
        <dbReference type="SAM" id="MobiDB-lite"/>
    </source>
</evidence>
<gene>
    <name evidence="3" type="ORF">ILUMI_09766</name>
</gene>
<name>A0A8K0G9B9_IGNLU</name>
<dbReference type="AlphaFoldDB" id="A0A8K0G9B9"/>